<keyword evidence="3" id="KW-1185">Reference proteome</keyword>
<organism evidence="2 3">
    <name type="scientific">Pandoraea terrae</name>
    <dbReference type="NCBI Taxonomy" id="1537710"/>
    <lineage>
        <taxon>Bacteria</taxon>
        <taxon>Pseudomonadati</taxon>
        <taxon>Pseudomonadota</taxon>
        <taxon>Betaproteobacteria</taxon>
        <taxon>Burkholderiales</taxon>
        <taxon>Burkholderiaceae</taxon>
        <taxon>Pandoraea</taxon>
    </lineage>
</organism>
<sequence length="463" mass="51212">MRDPVASMSSVSSEASRRGETKYPSTPRVNIDGLRYCTYKEWCSEHRRMWVSVDAIDDKMFYAGVNQSRWAQCLTHWFKASRSAELDLSFEMRGRAIALSEAGKGRAPARHIVSCFEPTLHFDAQMKAVEAFNTAVQAAYGLTPYQEIPASTFHKAHVDSLRDIVEHQEHVLHRALLSMQYDRAYLLKIDELVRKASDKQTIFGPDTEVRVAMRRGELVLKPVRTGFKWGNFFGPSVRARREAARLALDVIRIRDPNAKSVNLQAGVTLAQLRQCGFGFGSAPDHGSRFAEHLSQLDAKAQEIERYQQEIGTLKGGWPAGTFRMTQASVVPIEVEPEPPGDDDSDTDSEAITIPRAHVGPNSMPAMPGEFLGELRRAQRAYSERSAHSSASSLEASYEKGRAASKARAQGESVTRLTQSTAFKLATESGSPPSGGAALRLASGDDNDDDPQWDNDEVFLPSHG</sequence>
<dbReference type="Proteomes" id="UP000414233">
    <property type="component" value="Unassembled WGS sequence"/>
</dbReference>
<reference evidence="2 3" key="1">
    <citation type="submission" date="2019-08" db="EMBL/GenBank/DDBJ databases">
        <authorList>
            <person name="Peeters C."/>
        </authorList>
    </citation>
    <scope>NUCLEOTIDE SEQUENCE [LARGE SCALE GENOMIC DNA]</scope>
    <source>
        <strain evidence="2 3">LMG 30175</strain>
    </source>
</reference>
<name>A0A5E4XDR2_9BURK</name>
<feature type="compositionally biased region" description="Low complexity" evidence="1">
    <location>
        <begin position="1"/>
        <end position="14"/>
    </location>
</feature>
<protein>
    <submittedName>
        <fullName evidence="2">Uncharacterized protein</fullName>
    </submittedName>
</protein>
<accession>A0A5E4XDR2</accession>
<feature type="compositionally biased region" description="Acidic residues" evidence="1">
    <location>
        <begin position="444"/>
        <end position="456"/>
    </location>
</feature>
<dbReference type="AlphaFoldDB" id="A0A5E4XDR2"/>
<gene>
    <name evidence="2" type="ORF">PTE30175_03728</name>
</gene>
<evidence type="ECO:0000313" key="3">
    <source>
        <dbReference type="Proteomes" id="UP000414233"/>
    </source>
</evidence>
<evidence type="ECO:0000313" key="2">
    <source>
        <dbReference type="EMBL" id="VVE34474.1"/>
    </source>
</evidence>
<evidence type="ECO:0000256" key="1">
    <source>
        <dbReference type="SAM" id="MobiDB-lite"/>
    </source>
</evidence>
<proteinExistence type="predicted"/>
<feature type="region of interest" description="Disordered" evidence="1">
    <location>
        <begin position="1"/>
        <end position="24"/>
    </location>
</feature>
<feature type="region of interest" description="Disordered" evidence="1">
    <location>
        <begin position="401"/>
        <end position="463"/>
    </location>
</feature>
<dbReference type="EMBL" id="CABPRZ010000017">
    <property type="protein sequence ID" value="VVE34474.1"/>
    <property type="molecule type" value="Genomic_DNA"/>
</dbReference>
<feature type="compositionally biased region" description="Polar residues" evidence="1">
    <location>
        <begin position="411"/>
        <end position="431"/>
    </location>
</feature>